<comment type="caution">
    <text evidence="2">The sequence shown here is derived from an EMBL/GenBank/DDBJ whole genome shotgun (WGS) entry which is preliminary data.</text>
</comment>
<evidence type="ECO:0000313" key="2">
    <source>
        <dbReference type="EMBL" id="MCZ8546433.1"/>
    </source>
</evidence>
<feature type="transmembrane region" description="Helical" evidence="1">
    <location>
        <begin position="6"/>
        <end position="24"/>
    </location>
</feature>
<keyword evidence="1" id="KW-1133">Transmembrane helix</keyword>
<protein>
    <submittedName>
        <fullName evidence="2">Uncharacterized protein</fullName>
    </submittedName>
</protein>
<accession>A0ABT4QYI9</accession>
<dbReference type="RefSeq" id="WP_008877981.1">
    <property type="nucleotide sequence ID" value="NZ_JAPFQA010000008.1"/>
</dbReference>
<keyword evidence="1" id="KW-0472">Membrane</keyword>
<gene>
    <name evidence="2" type="ORF">OOJ09_19775</name>
</gene>
<keyword evidence="3" id="KW-1185">Reference proteome</keyword>
<sequence length="55" mass="5733">MSFADAHAFAFSLAATLMVTIVIFRAGDGTLSVVPANEYDGDDTAIIGEIDPFAP</sequence>
<dbReference type="Proteomes" id="UP001152178">
    <property type="component" value="Unassembled WGS sequence"/>
</dbReference>
<organism evidence="2 3">
    <name type="scientific">Mesorhizobium qingshengii</name>
    <dbReference type="NCBI Taxonomy" id="1165689"/>
    <lineage>
        <taxon>Bacteria</taxon>
        <taxon>Pseudomonadati</taxon>
        <taxon>Pseudomonadota</taxon>
        <taxon>Alphaproteobacteria</taxon>
        <taxon>Hyphomicrobiales</taxon>
        <taxon>Phyllobacteriaceae</taxon>
        <taxon>Mesorhizobium</taxon>
    </lineage>
</organism>
<dbReference type="EMBL" id="JAPFQA010000008">
    <property type="protein sequence ID" value="MCZ8546433.1"/>
    <property type="molecule type" value="Genomic_DNA"/>
</dbReference>
<evidence type="ECO:0000256" key="1">
    <source>
        <dbReference type="SAM" id="Phobius"/>
    </source>
</evidence>
<name>A0ABT4QYI9_9HYPH</name>
<keyword evidence="1" id="KW-0812">Transmembrane</keyword>
<proteinExistence type="predicted"/>
<reference evidence="2" key="1">
    <citation type="submission" date="2022-11" db="EMBL/GenBank/DDBJ databases">
        <authorList>
            <person name="Coimbra C."/>
        </authorList>
    </citation>
    <scope>NUCLEOTIDE SEQUENCE</scope>
    <source>
        <strain evidence="2">Jales19</strain>
    </source>
</reference>
<evidence type="ECO:0000313" key="3">
    <source>
        <dbReference type="Proteomes" id="UP001152178"/>
    </source>
</evidence>